<dbReference type="Proteomes" id="UP000789572">
    <property type="component" value="Unassembled WGS sequence"/>
</dbReference>
<feature type="domain" description="Pre-SET" evidence="10">
    <location>
        <begin position="246"/>
        <end position="311"/>
    </location>
</feature>
<feature type="domain" description="SET" evidence="9">
    <location>
        <begin position="315"/>
        <end position="443"/>
    </location>
</feature>
<evidence type="ECO:0000256" key="2">
    <source>
        <dbReference type="ARBA" id="ARBA00022454"/>
    </source>
</evidence>
<evidence type="ECO:0000259" key="9">
    <source>
        <dbReference type="PROSITE" id="PS50280"/>
    </source>
</evidence>
<dbReference type="AlphaFoldDB" id="A0A9N9CMN0"/>
<dbReference type="Pfam" id="PF00856">
    <property type="entry name" value="SET"/>
    <property type="match status" value="1"/>
</dbReference>
<dbReference type="InterPro" id="IPR007728">
    <property type="entry name" value="Pre-SET_dom"/>
</dbReference>
<dbReference type="OrthoDB" id="308383at2759"/>
<keyword evidence="7" id="KW-0862">Zinc</keyword>
<feature type="compositionally biased region" description="Basic and acidic residues" evidence="8">
    <location>
        <begin position="149"/>
        <end position="162"/>
    </location>
</feature>
<dbReference type="InterPro" id="IPR001214">
    <property type="entry name" value="SET_dom"/>
</dbReference>
<proteinExistence type="predicted"/>
<feature type="non-terminal residue" evidence="11">
    <location>
        <position position="1"/>
    </location>
</feature>
<dbReference type="EMBL" id="CAJVPJ010001902">
    <property type="protein sequence ID" value="CAG8607338.1"/>
    <property type="molecule type" value="Genomic_DNA"/>
</dbReference>
<dbReference type="GO" id="GO:0008270">
    <property type="term" value="F:zinc ion binding"/>
    <property type="evidence" value="ECO:0007669"/>
    <property type="project" value="InterPro"/>
</dbReference>
<dbReference type="GO" id="GO:0042054">
    <property type="term" value="F:histone methyltransferase activity"/>
    <property type="evidence" value="ECO:0007669"/>
    <property type="project" value="InterPro"/>
</dbReference>
<dbReference type="PROSITE" id="PS50867">
    <property type="entry name" value="PRE_SET"/>
    <property type="match status" value="1"/>
</dbReference>
<protein>
    <submittedName>
        <fullName evidence="11">3056_t:CDS:1</fullName>
    </submittedName>
</protein>
<feature type="compositionally biased region" description="Polar residues" evidence="8">
    <location>
        <begin position="133"/>
        <end position="143"/>
    </location>
</feature>
<dbReference type="SUPFAM" id="SSF82199">
    <property type="entry name" value="SET domain"/>
    <property type="match status" value="1"/>
</dbReference>
<evidence type="ECO:0000256" key="8">
    <source>
        <dbReference type="SAM" id="MobiDB-lite"/>
    </source>
</evidence>
<feature type="region of interest" description="Disordered" evidence="8">
    <location>
        <begin position="122"/>
        <end position="165"/>
    </location>
</feature>
<dbReference type="GO" id="GO:0005694">
    <property type="term" value="C:chromosome"/>
    <property type="evidence" value="ECO:0007669"/>
    <property type="project" value="UniProtKB-SubCell"/>
</dbReference>
<dbReference type="GO" id="GO:0032259">
    <property type="term" value="P:methylation"/>
    <property type="evidence" value="ECO:0007669"/>
    <property type="project" value="UniProtKB-KW"/>
</dbReference>
<dbReference type="PANTHER" id="PTHR46223">
    <property type="entry name" value="HISTONE-LYSINE N-METHYLTRANSFERASE SUV39H"/>
    <property type="match status" value="1"/>
</dbReference>
<keyword evidence="4" id="KW-0808">Transferase</keyword>
<keyword evidence="2" id="KW-0158">Chromosome</keyword>
<evidence type="ECO:0000313" key="11">
    <source>
        <dbReference type="EMBL" id="CAG8607338.1"/>
    </source>
</evidence>
<evidence type="ECO:0000256" key="4">
    <source>
        <dbReference type="ARBA" id="ARBA00022679"/>
    </source>
</evidence>
<evidence type="ECO:0000313" key="12">
    <source>
        <dbReference type="Proteomes" id="UP000789572"/>
    </source>
</evidence>
<organism evidence="11 12">
    <name type="scientific">Paraglomus occultum</name>
    <dbReference type="NCBI Taxonomy" id="144539"/>
    <lineage>
        <taxon>Eukaryota</taxon>
        <taxon>Fungi</taxon>
        <taxon>Fungi incertae sedis</taxon>
        <taxon>Mucoromycota</taxon>
        <taxon>Glomeromycotina</taxon>
        <taxon>Glomeromycetes</taxon>
        <taxon>Paraglomerales</taxon>
        <taxon>Paraglomeraceae</taxon>
        <taxon>Paraglomus</taxon>
    </lineage>
</organism>
<dbReference type="GO" id="GO:0005634">
    <property type="term" value="C:nucleus"/>
    <property type="evidence" value="ECO:0007669"/>
    <property type="project" value="InterPro"/>
</dbReference>
<evidence type="ECO:0000256" key="3">
    <source>
        <dbReference type="ARBA" id="ARBA00022603"/>
    </source>
</evidence>
<dbReference type="Pfam" id="PF05033">
    <property type="entry name" value="Pre-SET"/>
    <property type="match status" value="1"/>
</dbReference>
<gene>
    <name evidence="11" type="ORF">POCULU_LOCUS7774</name>
</gene>
<evidence type="ECO:0000259" key="10">
    <source>
        <dbReference type="PROSITE" id="PS50867"/>
    </source>
</evidence>
<evidence type="ECO:0000256" key="5">
    <source>
        <dbReference type="ARBA" id="ARBA00022691"/>
    </source>
</evidence>
<dbReference type="SMART" id="SM00317">
    <property type="entry name" value="SET"/>
    <property type="match status" value="1"/>
</dbReference>
<feature type="compositionally biased region" description="Low complexity" evidence="8">
    <location>
        <begin position="122"/>
        <end position="132"/>
    </location>
</feature>
<dbReference type="Gene3D" id="2.170.270.10">
    <property type="entry name" value="SET domain"/>
    <property type="match status" value="1"/>
</dbReference>
<accession>A0A9N9CMN0</accession>
<keyword evidence="3" id="KW-0489">Methyltransferase</keyword>
<evidence type="ECO:0000256" key="1">
    <source>
        <dbReference type="ARBA" id="ARBA00004286"/>
    </source>
</evidence>
<comment type="caution">
    <text evidence="11">The sequence shown here is derived from an EMBL/GenBank/DDBJ whole genome shotgun (WGS) entry which is preliminary data.</text>
</comment>
<dbReference type="PROSITE" id="PS50280">
    <property type="entry name" value="SET"/>
    <property type="match status" value="1"/>
</dbReference>
<keyword evidence="12" id="KW-1185">Reference proteome</keyword>
<dbReference type="InterPro" id="IPR050973">
    <property type="entry name" value="H3K9_Histone-Lys_N-MTase"/>
</dbReference>
<keyword evidence="6" id="KW-0479">Metal-binding</keyword>
<reference evidence="11" key="1">
    <citation type="submission" date="2021-06" db="EMBL/GenBank/DDBJ databases">
        <authorList>
            <person name="Kallberg Y."/>
            <person name="Tangrot J."/>
            <person name="Rosling A."/>
        </authorList>
    </citation>
    <scope>NUCLEOTIDE SEQUENCE</scope>
    <source>
        <strain evidence="11">IA702</strain>
    </source>
</reference>
<name>A0A9N9CMN0_9GLOM</name>
<dbReference type="InterPro" id="IPR046341">
    <property type="entry name" value="SET_dom_sf"/>
</dbReference>
<keyword evidence="5" id="KW-0949">S-adenosyl-L-methionine</keyword>
<evidence type="ECO:0000256" key="6">
    <source>
        <dbReference type="ARBA" id="ARBA00022723"/>
    </source>
</evidence>
<comment type="subcellular location">
    <subcellularLocation>
        <location evidence="1">Chromosome</location>
    </subcellularLocation>
</comment>
<evidence type="ECO:0000256" key="7">
    <source>
        <dbReference type="ARBA" id="ARBA00022833"/>
    </source>
</evidence>
<dbReference type="PANTHER" id="PTHR46223:SF3">
    <property type="entry name" value="HISTONE-LYSINE N-METHYLTRANSFERASE SET-23"/>
    <property type="match status" value="1"/>
</dbReference>
<sequence length="459" mass="52580">MTYSLSKRRRQSEKRADSIALSKFFTPRHIHLWLRIIHSIYPVDDELVQALNGAYTDKNWIDHRIAVRDGRAKWVREWSKDETSFVESFLKYEPSPPLFHALAAIIYRSPTLVMEKWQSLSSSSPSCKLSLSTEKSAPISTSNSHKRRSSNEPKKGKAKKQEPLSSAVMEAIRSLQTEIIKQIESLPLVDETFREMWDPSVQTVAHDQPLFDIVNDIDDEKLPWLEVIEKSVVHFDVDEPDPQSTISCDCQHNCADWENCVCRAEDTVAYADGYPFTNGKLTDVNFRGPVYECGSSCPCGEDCSNRFIQNSKTWPYLQIYKTRTKGWGVRTTKPIPKGQFVAEYVGELISAETANLRAGFYNILHHVYWFDLDFGVENDRDPTMLSLDAAYMCNVTRFFNHSCDENLIQLAFYTDHKDRAWHQLAFFTKKDVPAGEELTFNYNINGGEECCCGAKNCRG</sequence>